<evidence type="ECO:0000313" key="2">
    <source>
        <dbReference type="EMBL" id="MBP1295173.1"/>
    </source>
</evidence>
<feature type="transmembrane region" description="Helical" evidence="1">
    <location>
        <begin position="236"/>
        <end position="257"/>
    </location>
</feature>
<keyword evidence="1" id="KW-0812">Transmembrane</keyword>
<keyword evidence="5" id="KW-1185">Reference proteome</keyword>
<evidence type="ECO:0000313" key="3">
    <source>
        <dbReference type="EMBL" id="MEY9319489.1"/>
    </source>
</evidence>
<feature type="transmembrane region" description="Helical" evidence="1">
    <location>
        <begin position="304"/>
        <end position="325"/>
    </location>
</feature>
<feature type="transmembrane region" description="Helical" evidence="1">
    <location>
        <begin position="177"/>
        <end position="200"/>
    </location>
</feature>
<gene>
    <name evidence="3" type="ORF">ABIF29_006288</name>
    <name evidence="2" type="ORF">JOH49_004926</name>
</gene>
<proteinExistence type="predicted"/>
<dbReference type="EMBL" id="JAFICZ010000001">
    <property type="protein sequence ID" value="MBP1295173.1"/>
    <property type="molecule type" value="Genomic_DNA"/>
</dbReference>
<dbReference type="AlphaFoldDB" id="A0A4Q4JTV8"/>
<name>A0A4Q4JTV8_BRAEL</name>
<dbReference type="Pfam" id="PF13795">
    <property type="entry name" value="HupE_UreJ_2"/>
    <property type="match status" value="1"/>
</dbReference>
<dbReference type="RefSeq" id="WP_016844827.1">
    <property type="nucleotide sequence ID" value="NZ_BJNL01000037.1"/>
</dbReference>
<dbReference type="GeneID" id="92952564"/>
<feature type="transmembrane region" description="Helical" evidence="1">
    <location>
        <begin position="269"/>
        <end position="292"/>
    </location>
</feature>
<sequence length="334" mass="36108">MMRLVCAIAILLGWMCLSGSAHELRPAYLEIRQSGNDVFDILWKVPALGDQLRLALDVELPDDTVVVTEPRSTFANNSFVTRWQVSHPGLLAGKTIAISGLQSTLTDALVRIEWSGGGSQVVRLTPARPAFQLEPRQTALTIAMTYVGMGIEHILTGYDHLLFLFGIMMIVPGLRRLIGTITAFTVAHSITLALASLGVVNLPRPPIEAMIALSIMIVATEVVKMSRGEIGITVRYPWAVVFPFGLLHGLGFAGALLDTGLPQQDVPLALFAFNVGVECGQLIFIAALLGGAHIVQRIPHGEPILLRARQVVTYGIGMIAGFWLIERSLSFIAA</sequence>
<keyword evidence="1" id="KW-0472">Membrane</keyword>
<reference evidence="3 5" key="2">
    <citation type="submission" date="2024-07" db="EMBL/GenBank/DDBJ databases">
        <title>Genomic Encyclopedia of Type Strains, Phase V (KMG-V): Genome sequencing to study the core and pangenomes of soil and plant-associated prokaryotes.</title>
        <authorList>
            <person name="Whitman W."/>
        </authorList>
    </citation>
    <scope>NUCLEOTIDE SEQUENCE [LARGE SCALE GENOMIC DNA]</scope>
    <source>
        <strain evidence="3 5">USDA 415</strain>
    </source>
</reference>
<evidence type="ECO:0000313" key="4">
    <source>
        <dbReference type="Proteomes" id="UP000673383"/>
    </source>
</evidence>
<dbReference type="Proteomes" id="UP000673383">
    <property type="component" value="Unassembled WGS sequence"/>
</dbReference>
<evidence type="ECO:0000256" key="1">
    <source>
        <dbReference type="SAM" id="Phobius"/>
    </source>
</evidence>
<reference evidence="2" key="1">
    <citation type="submission" date="2021-02" db="EMBL/GenBank/DDBJ databases">
        <title>Genomic Encyclopedia of Type Strains, Phase IV (KMG-V): Genome sequencing to study the core and pangenomes of soil and plant-associated prokaryotes.</title>
        <authorList>
            <person name="Whitman W."/>
        </authorList>
    </citation>
    <scope>NUCLEOTIDE SEQUENCE</scope>
    <source>
        <strain evidence="2">USDA 406</strain>
    </source>
</reference>
<protein>
    <submittedName>
        <fullName evidence="2">Hydrogenase/urease accessory protein HupE</fullName>
    </submittedName>
</protein>
<keyword evidence="1" id="KW-1133">Transmembrane helix</keyword>
<evidence type="ECO:0000313" key="5">
    <source>
        <dbReference type="Proteomes" id="UP001565471"/>
    </source>
</evidence>
<dbReference type="EMBL" id="JBGBZA010000002">
    <property type="protein sequence ID" value="MEY9319489.1"/>
    <property type="molecule type" value="Genomic_DNA"/>
</dbReference>
<feature type="transmembrane region" description="Helical" evidence="1">
    <location>
        <begin position="143"/>
        <end position="165"/>
    </location>
</feature>
<comment type="caution">
    <text evidence="2">The sequence shown here is derived from an EMBL/GenBank/DDBJ whole genome shotgun (WGS) entry which is preliminary data.</text>
</comment>
<organism evidence="2 4">
    <name type="scientific">Bradyrhizobium elkanii</name>
    <dbReference type="NCBI Taxonomy" id="29448"/>
    <lineage>
        <taxon>Bacteria</taxon>
        <taxon>Pseudomonadati</taxon>
        <taxon>Pseudomonadota</taxon>
        <taxon>Alphaproteobacteria</taxon>
        <taxon>Hyphomicrobiales</taxon>
        <taxon>Nitrobacteraceae</taxon>
        <taxon>Bradyrhizobium</taxon>
    </lineage>
</organism>
<accession>A0A4Q4JTV8</accession>
<dbReference type="Proteomes" id="UP001565471">
    <property type="component" value="Unassembled WGS sequence"/>
</dbReference>
<dbReference type="InterPro" id="IPR032809">
    <property type="entry name" value="Put_HupE_UreJ"/>
</dbReference>